<dbReference type="Proteomes" id="UP001159363">
    <property type="component" value="Chromosome 12"/>
</dbReference>
<gene>
    <name evidence="1" type="ORF">PR048_029458</name>
</gene>
<protein>
    <submittedName>
        <fullName evidence="1">Uncharacterized protein</fullName>
    </submittedName>
</protein>
<dbReference type="EMBL" id="JARBHB010000013">
    <property type="protein sequence ID" value="KAJ8870436.1"/>
    <property type="molecule type" value="Genomic_DNA"/>
</dbReference>
<accession>A0ABQ9GG92</accession>
<comment type="caution">
    <text evidence="1">The sequence shown here is derived from an EMBL/GenBank/DDBJ whole genome shotgun (WGS) entry which is preliminary data.</text>
</comment>
<keyword evidence="2" id="KW-1185">Reference proteome</keyword>
<proteinExistence type="predicted"/>
<name>A0ABQ9GG92_9NEOP</name>
<organism evidence="1 2">
    <name type="scientific">Dryococelus australis</name>
    <dbReference type="NCBI Taxonomy" id="614101"/>
    <lineage>
        <taxon>Eukaryota</taxon>
        <taxon>Metazoa</taxon>
        <taxon>Ecdysozoa</taxon>
        <taxon>Arthropoda</taxon>
        <taxon>Hexapoda</taxon>
        <taxon>Insecta</taxon>
        <taxon>Pterygota</taxon>
        <taxon>Neoptera</taxon>
        <taxon>Polyneoptera</taxon>
        <taxon>Phasmatodea</taxon>
        <taxon>Verophasmatodea</taxon>
        <taxon>Anareolatae</taxon>
        <taxon>Phasmatidae</taxon>
        <taxon>Eurycanthinae</taxon>
        <taxon>Dryococelus</taxon>
    </lineage>
</organism>
<evidence type="ECO:0000313" key="2">
    <source>
        <dbReference type="Proteomes" id="UP001159363"/>
    </source>
</evidence>
<evidence type="ECO:0000313" key="1">
    <source>
        <dbReference type="EMBL" id="KAJ8870436.1"/>
    </source>
</evidence>
<reference evidence="1 2" key="1">
    <citation type="submission" date="2023-02" db="EMBL/GenBank/DDBJ databases">
        <title>LHISI_Scaffold_Assembly.</title>
        <authorList>
            <person name="Stuart O.P."/>
            <person name="Cleave R."/>
            <person name="Magrath M.J.L."/>
            <person name="Mikheyev A.S."/>
        </authorList>
    </citation>
    <scope>NUCLEOTIDE SEQUENCE [LARGE SCALE GENOMIC DNA]</scope>
    <source>
        <strain evidence="1">Daus_M_001</strain>
        <tissue evidence="1">Leg muscle</tissue>
    </source>
</reference>
<sequence length="106" mass="12235">MTEKRVHNLRAATFYKSMQQNVDDSVTLRFDLQQIQPLPKSPIQEAYYSRQLGFYGLCIVGILSGSQLTFYTASKVDDVHITSPIRGHNFLPVDRIFGRMEKLLRK</sequence>